<feature type="compositionally biased region" description="Basic and acidic residues" evidence="1">
    <location>
        <begin position="205"/>
        <end position="215"/>
    </location>
</feature>
<proteinExistence type="predicted"/>
<feature type="region of interest" description="Disordered" evidence="1">
    <location>
        <begin position="40"/>
        <end position="61"/>
    </location>
</feature>
<feature type="compositionally biased region" description="Basic and acidic residues" evidence="1">
    <location>
        <begin position="156"/>
        <end position="165"/>
    </location>
</feature>
<dbReference type="AlphaFoldDB" id="K0S8R9"/>
<feature type="compositionally biased region" description="Low complexity" evidence="1">
    <location>
        <begin position="408"/>
        <end position="421"/>
    </location>
</feature>
<dbReference type="Proteomes" id="UP000266841">
    <property type="component" value="Unassembled WGS sequence"/>
</dbReference>
<feature type="compositionally biased region" description="Low complexity" evidence="1">
    <location>
        <begin position="143"/>
        <end position="155"/>
    </location>
</feature>
<reference evidence="2 3" key="1">
    <citation type="journal article" date="2012" name="Genome Biol.">
        <title>Genome and low-iron response of an oceanic diatom adapted to chronic iron limitation.</title>
        <authorList>
            <person name="Lommer M."/>
            <person name="Specht M."/>
            <person name="Roy A.S."/>
            <person name="Kraemer L."/>
            <person name="Andreson R."/>
            <person name="Gutowska M.A."/>
            <person name="Wolf J."/>
            <person name="Bergner S.V."/>
            <person name="Schilhabel M.B."/>
            <person name="Klostermeier U.C."/>
            <person name="Beiko R.G."/>
            <person name="Rosenstiel P."/>
            <person name="Hippler M."/>
            <person name="Laroche J."/>
        </authorList>
    </citation>
    <scope>NUCLEOTIDE SEQUENCE [LARGE SCALE GENOMIC DNA]</scope>
    <source>
        <strain evidence="2 3">CCMP1005</strain>
    </source>
</reference>
<feature type="region of interest" description="Disordered" evidence="1">
    <location>
        <begin position="377"/>
        <end position="421"/>
    </location>
</feature>
<gene>
    <name evidence="2" type="ORF">THAOC_16826</name>
</gene>
<sequence length="432" mass="45405">AEGGGGALIDLRRRHGVLVGGTAGVQGLYGRGLGREEDVPVRRADGADEEGSAVEARRVRRDQSEALAPRRLWKGVDQETDAVRQVKNKGPRIQGGVEGTLPPVRLPRPTPTAPQRGQVGQVPGSPRWNLQQVQGTLPRHGQEAGAAVEVAGGAAEVDRRPPRGDEPDEDGAGRPSAPEGLPGATRREGPAAVRAHRVPPGGIVERSRRAEDTSRANRRAVLVEVEDTPDRGARQPARDAPGRLPGRAGRHSEAQGEPAADEEAPAPVAQDGVRRGVEVPHGVVRRARDIPDTPRAGPVGGAEEDAPGQVPPHGDAERGGRPGRPGGPRARPGEAAGPGGQLRLLPRRVHNVLHRRAQRSGDAGPQACVCEVRRAGSRTAAHRQPDHGPDQPVREAAGPRGGAHRTESVPSRGPSVPSVRRWCSGRCVGLHL</sequence>
<organism evidence="2 3">
    <name type="scientific">Thalassiosira oceanica</name>
    <name type="common">Marine diatom</name>
    <dbReference type="NCBI Taxonomy" id="159749"/>
    <lineage>
        <taxon>Eukaryota</taxon>
        <taxon>Sar</taxon>
        <taxon>Stramenopiles</taxon>
        <taxon>Ochrophyta</taxon>
        <taxon>Bacillariophyta</taxon>
        <taxon>Coscinodiscophyceae</taxon>
        <taxon>Thalassiosirophycidae</taxon>
        <taxon>Thalassiosirales</taxon>
        <taxon>Thalassiosiraceae</taxon>
        <taxon>Thalassiosira</taxon>
    </lineage>
</organism>
<feature type="compositionally biased region" description="Basic and acidic residues" evidence="1">
    <location>
        <begin position="228"/>
        <end position="241"/>
    </location>
</feature>
<feature type="region of interest" description="Disordered" evidence="1">
    <location>
        <begin position="84"/>
        <end position="345"/>
    </location>
</feature>
<evidence type="ECO:0000256" key="1">
    <source>
        <dbReference type="SAM" id="MobiDB-lite"/>
    </source>
</evidence>
<protein>
    <submittedName>
        <fullName evidence="2">Uncharacterized protein</fullName>
    </submittedName>
</protein>
<feature type="compositionally biased region" description="Basic and acidic residues" evidence="1">
    <location>
        <begin position="383"/>
        <end position="393"/>
    </location>
</feature>
<comment type="caution">
    <text evidence="2">The sequence shown here is derived from an EMBL/GenBank/DDBJ whole genome shotgun (WGS) entry which is preliminary data.</text>
</comment>
<dbReference type="EMBL" id="AGNL01018777">
    <property type="protein sequence ID" value="EJK62558.1"/>
    <property type="molecule type" value="Genomic_DNA"/>
</dbReference>
<keyword evidence="3" id="KW-1185">Reference proteome</keyword>
<feature type="non-terminal residue" evidence="2">
    <location>
        <position position="1"/>
    </location>
</feature>
<evidence type="ECO:0000313" key="2">
    <source>
        <dbReference type="EMBL" id="EJK62558.1"/>
    </source>
</evidence>
<accession>K0S8R9</accession>
<evidence type="ECO:0000313" key="3">
    <source>
        <dbReference type="Proteomes" id="UP000266841"/>
    </source>
</evidence>
<name>K0S8R9_THAOC</name>